<evidence type="ECO:0000256" key="7">
    <source>
        <dbReference type="ARBA" id="ARBA00022705"/>
    </source>
</evidence>
<evidence type="ECO:0000256" key="4">
    <source>
        <dbReference type="ARBA" id="ARBA00022490"/>
    </source>
</evidence>
<keyword evidence="4" id="KW-0963">Cytoplasm</keyword>
<accession>A0ABY3R0V6</accession>
<evidence type="ECO:0000313" key="13">
    <source>
        <dbReference type="EMBL" id="UFW91543.1"/>
    </source>
</evidence>
<keyword evidence="6" id="KW-0548">Nucleotidyltransferase</keyword>
<evidence type="ECO:0000256" key="1">
    <source>
        <dbReference type="ARBA" id="ARBA00004496"/>
    </source>
</evidence>
<dbReference type="Gene3D" id="3.70.10.10">
    <property type="match status" value="1"/>
</dbReference>
<organism evidence="13 14">
    <name type="scientific">Bradyrhizobium barranii</name>
    <dbReference type="NCBI Taxonomy" id="2992140"/>
    <lineage>
        <taxon>Bacteria</taxon>
        <taxon>Pseudomonadati</taxon>
        <taxon>Pseudomonadota</taxon>
        <taxon>Alphaproteobacteria</taxon>
        <taxon>Hyphomicrobiales</taxon>
        <taxon>Nitrobacteraceae</taxon>
        <taxon>Bradyrhizobium</taxon>
    </lineage>
</organism>
<evidence type="ECO:0000256" key="11">
    <source>
        <dbReference type="ARBA" id="ARBA00033276"/>
    </source>
</evidence>
<evidence type="ECO:0000256" key="9">
    <source>
        <dbReference type="ARBA" id="ARBA00023125"/>
    </source>
</evidence>
<evidence type="ECO:0000256" key="8">
    <source>
        <dbReference type="ARBA" id="ARBA00022932"/>
    </source>
</evidence>
<dbReference type="CDD" id="cd00140">
    <property type="entry name" value="beta_clamp"/>
    <property type="match status" value="1"/>
</dbReference>
<dbReference type="PANTHER" id="PTHR30478">
    <property type="entry name" value="DNA POLYMERASE III SUBUNIT BETA"/>
    <property type="match status" value="1"/>
</dbReference>
<sequence length="362" mass="37969">MKLVAQASLLATAGGLARAGLRTIDKIPAVLIVAAGGGAITCTVPTRDVTITAKMNATVTEPGQAVVAADKLAALTASFDPDARVTITATDTAATITCSNSSSRLASIPEAGLPTMLAIDTEIGRVDLSAADLLRLLEPLAAAGTEKSRYYLCGICLQSIDNDLVATGADGVRLLRAAVKAAPFSEGRDLIVPYEGARLIARLIRQTGPDTITLRRSKRLLSVSAPRFQLITRLIDHVYPDCSALIPKPSPNAVTCSRADLLGGLRRLNAVAGSEAPLAALQWREGEPLRLYLAREPDNTDSIDAKATGGVQIALALSPLISMIEAFACERLQLETDAAGPLKIIGEDMLGLLARNAWSFQP</sequence>
<comment type="subcellular location">
    <subcellularLocation>
        <location evidence="1">Cytoplasm</location>
    </subcellularLocation>
</comment>
<evidence type="ECO:0000313" key="14">
    <source>
        <dbReference type="Proteomes" id="UP001430990"/>
    </source>
</evidence>
<evidence type="ECO:0000259" key="12">
    <source>
        <dbReference type="Pfam" id="PF02767"/>
    </source>
</evidence>
<dbReference type="InterPro" id="IPR001001">
    <property type="entry name" value="DNA_polIII_beta"/>
</dbReference>
<dbReference type="PANTHER" id="PTHR30478:SF0">
    <property type="entry name" value="BETA SLIDING CLAMP"/>
    <property type="match status" value="1"/>
</dbReference>
<dbReference type="RefSeq" id="WP_231145575.1">
    <property type="nucleotide sequence ID" value="NZ_CP088101.1"/>
</dbReference>
<evidence type="ECO:0000256" key="6">
    <source>
        <dbReference type="ARBA" id="ARBA00022695"/>
    </source>
</evidence>
<protein>
    <recommendedName>
        <fullName evidence="3">Beta sliding clamp</fullName>
    </recommendedName>
    <alternativeName>
        <fullName evidence="11">Beta-clamp processivity factor</fullName>
    </alternativeName>
    <alternativeName>
        <fullName evidence="10">DNA polymerase III beta sliding clamp subunit</fullName>
    </alternativeName>
</protein>
<evidence type="ECO:0000256" key="10">
    <source>
        <dbReference type="ARBA" id="ARBA00030988"/>
    </source>
</evidence>
<keyword evidence="14" id="KW-1185">Reference proteome</keyword>
<dbReference type="Gene3D" id="3.10.150.10">
    <property type="entry name" value="DNA Polymerase III, subunit A, domain 2"/>
    <property type="match status" value="1"/>
</dbReference>
<name>A0ABY3R0V6_9BRAD</name>
<evidence type="ECO:0000256" key="3">
    <source>
        <dbReference type="ARBA" id="ARBA00021035"/>
    </source>
</evidence>
<dbReference type="SUPFAM" id="SSF55979">
    <property type="entry name" value="DNA clamp"/>
    <property type="match status" value="1"/>
</dbReference>
<keyword evidence="8" id="KW-0239">DNA-directed DNA polymerase</keyword>
<evidence type="ECO:0000256" key="2">
    <source>
        <dbReference type="ARBA" id="ARBA00010752"/>
    </source>
</evidence>
<feature type="domain" description="DNA polymerase III beta sliding clamp central" evidence="12">
    <location>
        <begin position="142"/>
        <end position="241"/>
    </location>
</feature>
<evidence type="ECO:0000256" key="5">
    <source>
        <dbReference type="ARBA" id="ARBA00022679"/>
    </source>
</evidence>
<keyword evidence="5" id="KW-0808">Transferase</keyword>
<geneLocation type="plasmid" evidence="13 14">
    <name>pCC829_1</name>
</geneLocation>
<keyword evidence="13" id="KW-0614">Plasmid</keyword>
<reference evidence="13" key="1">
    <citation type="submission" date="2021-11" db="EMBL/GenBank/DDBJ databases">
        <title>Australian commercial rhizobial inoculants.</title>
        <authorList>
            <person name="Kohlmeier M.G."/>
            <person name="O'Hara G.W."/>
            <person name="Colombi E."/>
            <person name="Ramsay J.P."/>
            <person name="Terpolilli J."/>
        </authorList>
    </citation>
    <scope>NUCLEOTIDE SEQUENCE</scope>
    <source>
        <strain evidence="13">CC829</strain>
        <plasmid evidence="13">pCC829_1</plasmid>
    </source>
</reference>
<gene>
    <name evidence="13" type="ORF">BjapCC829_46935</name>
</gene>
<keyword evidence="9" id="KW-0238">DNA-binding</keyword>
<dbReference type="InterPro" id="IPR046938">
    <property type="entry name" value="DNA_clamp_sf"/>
</dbReference>
<dbReference type="Proteomes" id="UP001430990">
    <property type="component" value="Plasmid pCC829_1"/>
</dbReference>
<dbReference type="Pfam" id="PF02767">
    <property type="entry name" value="DNA_pol3_beta_2"/>
    <property type="match status" value="1"/>
</dbReference>
<dbReference type="InterPro" id="IPR022637">
    <property type="entry name" value="DNA_polIII_beta_cen"/>
</dbReference>
<comment type="similarity">
    <text evidence="2">Belongs to the beta sliding clamp family.</text>
</comment>
<dbReference type="SMART" id="SM00480">
    <property type="entry name" value="POL3Bc"/>
    <property type="match status" value="1"/>
</dbReference>
<dbReference type="EMBL" id="CP088101">
    <property type="protein sequence ID" value="UFW91543.1"/>
    <property type="molecule type" value="Genomic_DNA"/>
</dbReference>
<proteinExistence type="inferred from homology"/>
<keyword evidence="7" id="KW-0235">DNA replication</keyword>